<dbReference type="SMART" id="SM00749">
    <property type="entry name" value="BON"/>
    <property type="match status" value="1"/>
</dbReference>
<dbReference type="InterPro" id="IPR014004">
    <property type="entry name" value="Transpt-assoc_nodulatn_dom_bac"/>
</dbReference>
<comment type="subcellular location">
    <subcellularLocation>
        <location evidence="1">Periplasm</location>
    </subcellularLocation>
</comment>
<protein>
    <recommendedName>
        <fullName evidence="5">Osmotically-inducible protein Y</fullName>
    </recommendedName>
</protein>
<dbReference type="EMBL" id="JRYB01000001">
    <property type="protein sequence ID" value="OIJ44429.1"/>
    <property type="molecule type" value="Genomic_DNA"/>
</dbReference>
<gene>
    <name evidence="7" type="ORF">LO55_4836</name>
</gene>
<dbReference type="InterPro" id="IPR007055">
    <property type="entry name" value="BON_dom"/>
</dbReference>
<reference evidence="7 8" key="1">
    <citation type="submission" date="2014-10" db="EMBL/GenBank/DDBJ databases">
        <authorList>
            <person name="Seo M.-J."/>
            <person name="Seok Y.J."/>
            <person name="Cha I.-T."/>
        </authorList>
    </citation>
    <scope>NUCLEOTIDE SEQUENCE [LARGE SCALE GENOMIC DNA]</scope>
    <source>
        <strain evidence="7 8">NEU</strain>
    </source>
</reference>
<evidence type="ECO:0000259" key="6">
    <source>
        <dbReference type="PROSITE" id="PS50914"/>
    </source>
</evidence>
<evidence type="ECO:0000256" key="1">
    <source>
        <dbReference type="ARBA" id="ARBA00004418"/>
    </source>
</evidence>
<organism evidence="7 8">
    <name type="scientific">Massilia timonae</name>
    <dbReference type="NCBI Taxonomy" id="47229"/>
    <lineage>
        <taxon>Bacteria</taxon>
        <taxon>Pseudomonadati</taxon>
        <taxon>Pseudomonadota</taxon>
        <taxon>Betaproteobacteria</taxon>
        <taxon>Burkholderiales</taxon>
        <taxon>Oxalobacteraceae</taxon>
        <taxon>Telluria group</taxon>
        <taxon>Massilia</taxon>
    </lineage>
</organism>
<name>A0A1S2NHL4_9BURK</name>
<evidence type="ECO:0000256" key="5">
    <source>
        <dbReference type="ARBA" id="ARBA00070588"/>
    </source>
</evidence>
<dbReference type="RefSeq" id="WP_005671329.1">
    <property type="nucleotide sequence ID" value="NZ_CAUQYF010000020.1"/>
</dbReference>
<evidence type="ECO:0000256" key="2">
    <source>
        <dbReference type="ARBA" id="ARBA00022729"/>
    </source>
</evidence>
<dbReference type="Pfam" id="PF04972">
    <property type="entry name" value="BON"/>
    <property type="match status" value="1"/>
</dbReference>
<comment type="caution">
    <text evidence="7">The sequence shown here is derived from an EMBL/GenBank/DDBJ whole genome shotgun (WGS) entry which is preliminary data.</text>
</comment>
<feature type="domain" description="BON" evidence="6">
    <location>
        <begin position="37"/>
        <end position="104"/>
    </location>
</feature>
<dbReference type="AlphaFoldDB" id="A0A1S2NHL4"/>
<evidence type="ECO:0000256" key="4">
    <source>
        <dbReference type="ARBA" id="ARBA00022764"/>
    </source>
</evidence>
<evidence type="ECO:0000313" key="8">
    <source>
        <dbReference type="Proteomes" id="UP000180246"/>
    </source>
</evidence>
<evidence type="ECO:0000256" key="3">
    <source>
        <dbReference type="ARBA" id="ARBA00022737"/>
    </source>
</evidence>
<keyword evidence="4" id="KW-0574">Periplasm</keyword>
<proteinExistence type="predicted"/>
<dbReference type="PANTHER" id="PTHR34606:SF16">
    <property type="entry name" value="BON DOMAIN-CONTAINING PROTEIN"/>
    <property type="match status" value="1"/>
</dbReference>
<dbReference type="FunFam" id="3.30.1340.30:FF:000001">
    <property type="entry name" value="Molecular chaperone OsmY"/>
    <property type="match status" value="1"/>
</dbReference>
<dbReference type="PROSITE" id="PS50914">
    <property type="entry name" value="BON"/>
    <property type="match status" value="1"/>
</dbReference>
<dbReference type="Gene3D" id="3.30.1340.30">
    <property type="match status" value="1"/>
</dbReference>
<sequence length="104" mass="10963">MKIAKNLISAAFVATVAITAVGCSSTNQQASTGEYIDDAVITTKVKAALVNDPNVKAREVNVETFKGDVQLSGFVADPRDAQRAVEIARGVKGVTSVKNDIRVK</sequence>
<evidence type="ECO:0000313" key="7">
    <source>
        <dbReference type="EMBL" id="OIJ44429.1"/>
    </source>
</evidence>
<dbReference type="PANTHER" id="PTHR34606">
    <property type="entry name" value="BON DOMAIN-CONTAINING PROTEIN"/>
    <property type="match status" value="1"/>
</dbReference>
<keyword evidence="3" id="KW-0677">Repeat</keyword>
<dbReference type="PROSITE" id="PS51257">
    <property type="entry name" value="PROKAR_LIPOPROTEIN"/>
    <property type="match status" value="1"/>
</dbReference>
<dbReference type="GO" id="GO:0042597">
    <property type="term" value="C:periplasmic space"/>
    <property type="evidence" value="ECO:0007669"/>
    <property type="project" value="UniProtKB-SubCell"/>
</dbReference>
<accession>A0A1S2NHL4</accession>
<dbReference type="Proteomes" id="UP000180246">
    <property type="component" value="Unassembled WGS sequence"/>
</dbReference>
<dbReference type="InterPro" id="IPR051686">
    <property type="entry name" value="Lipoprotein_DolP"/>
</dbReference>
<keyword evidence="2" id="KW-0732">Signal</keyword>